<dbReference type="InterPro" id="IPR023393">
    <property type="entry name" value="START-like_dom_sf"/>
</dbReference>
<sequence length="152" mass="17360">MALSGKVTIEIGIQTPATEFFNLFGKQLHDVQHVTDTVHEGKLHHGDDWHSPDSVKHWTYLIDGKVTTCKENIEALDEENKLITYNLFEGDVGQHYKTFKITLQVIDKEDGGAIAKWTIEYAKNDENVEPPYGYWKYLNKVTKDSDLHLVSA</sequence>
<gene>
    <name evidence="8" type="ORF">RIF29_14929</name>
</gene>
<evidence type="ECO:0000256" key="1">
    <source>
        <dbReference type="ARBA" id="ARBA00004514"/>
    </source>
</evidence>
<keyword evidence="3" id="KW-0479">Metal-binding</keyword>
<dbReference type="PANTHER" id="PTHR31338">
    <property type="entry name" value="POLYKETIDE CYCLASE/DEHYDRASE AND LIPID TRANSPORT SUPERFAMILY PROTEIN"/>
    <property type="match status" value="1"/>
</dbReference>
<comment type="similarity">
    <text evidence="6">Belongs to the MLP family.</text>
</comment>
<dbReference type="EMBL" id="JAYWIO010000003">
    <property type="protein sequence ID" value="KAK7273865.1"/>
    <property type="molecule type" value="Genomic_DNA"/>
</dbReference>
<evidence type="ECO:0000259" key="7">
    <source>
        <dbReference type="SMART" id="SM01037"/>
    </source>
</evidence>
<comment type="caution">
    <text evidence="8">The sequence shown here is derived from an EMBL/GenBank/DDBJ whole genome shotgun (WGS) entry which is preliminary data.</text>
</comment>
<dbReference type="CDD" id="cd07816">
    <property type="entry name" value="Bet_v1-like"/>
    <property type="match status" value="1"/>
</dbReference>
<dbReference type="GO" id="GO:0005829">
    <property type="term" value="C:cytosol"/>
    <property type="evidence" value="ECO:0007669"/>
    <property type="project" value="UniProtKB-SubCell"/>
</dbReference>
<comment type="subcellular location">
    <subcellularLocation>
        <location evidence="1">Cytoplasm</location>
        <location evidence="1">Cytosol</location>
    </subcellularLocation>
</comment>
<evidence type="ECO:0000313" key="9">
    <source>
        <dbReference type="Proteomes" id="UP001372338"/>
    </source>
</evidence>
<dbReference type="Proteomes" id="UP001372338">
    <property type="component" value="Unassembled WGS sequence"/>
</dbReference>
<dbReference type="InterPro" id="IPR052006">
    <property type="entry name" value="MLP-like"/>
</dbReference>
<name>A0AAN9IE66_CROPI</name>
<dbReference type="Pfam" id="PF00407">
    <property type="entry name" value="Bet_v_1"/>
    <property type="match status" value="1"/>
</dbReference>
<keyword evidence="4" id="KW-0378">Hydrolase</keyword>
<dbReference type="InterPro" id="IPR000916">
    <property type="entry name" value="Bet_v_I/MLP"/>
</dbReference>
<keyword evidence="2" id="KW-0540">Nuclease</keyword>
<dbReference type="PANTHER" id="PTHR31338:SF16">
    <property type="entry name" value="POLYKETIDE CYCLASE_DEHYDRASE AND LIPID TRANSPORT SUPERFAMILY PROTEIN"/>
    <property type="match status" value="1"/>
</dbReference>
<reference evidence="8 9" key="1">
    <citation type="submission" date="2024-01" db="EMBL/GenBank/DDBJ databases">
        <title>The genomes of 5 underutilized Papilionoideae crops provide insights into root nodulation and disease resistanc.</title>
        <authorList>
            <person name="Yuan L."/>
        </authorList>
    </citation>
    <scope>NUCLEOTIDE SEQUENCE [LARGE SCALE GENOMIC DNA]</scope>
    <source>
        <strain evidence="8">ZHUSHIDOU_FW_LH</strain>
        <tissue evidence="8">Leaf</tissue>
    </source>
</reference>
<organism evidence="8 9">
    <name type="scientific">Crotalaria pallida</name>
    <name type="common">Smooth rattlebox</name>
    <name type="synonym">Crotalaria striata</name>
    <dbReference type="NCBI Taxonomy" id="3830"/>
    <lineage>
        <taxon>Eukaryota</taxon>
        <taxon>Viridiplantae</taxon>
        <taxon>Streptophyta</taxon>
        <taxon>Embryophyta</taxon>
        <taxon>Tracheophyta</taxon>
        <taxon>Spermatophyta</taxon>
        <taxon>Magnoliopsida</taxon>
        <taxon>eudicotyledons</taxon>
        <taxon>Gunneridae</taxon>
        <taxon>Pentapetalae</taxon>
        <taxon>rosids</taxon>
        <taxon>fabids</taxon>
        <taxon>Fabales</taxon>
        <taxon>Fabaceae</taxon>
        <taxon>Papilionoideae</taxon>
        <taxon>50 kb inversion clade</taxon>
        <taxon>genistoids sensu lato</taxon>
        <taxon>core genistoids</taxon>
        <taxon>Crotalarieae</taxon>
        <taxon>Crotalaria</taxon>
    </lineage>
</organism>
<dbReference type="GO" id="GO:0046872">
    <property type="term" value="F:metal ion binding"/>
    <property type="evidence" value="ECO:0007669"/>
    <property type="project" value="UniProtKB-KW"/>
</dbReference>
<dbReference type="SUPFAM" id="SSF55961">
    <property type="entry name" value="Bet v1-like"/>
    <property type="match status" value="1"/>
</dbReference>
<accession>A0AAN9IE66</accession>
<evidence type="ECO:0000256" key="3">
    <source>
        <dbReference type="ARBA" id="ARBA00022723"/>
    </source>
</evidence>
<dbReference type="SMART" id="SM01037">
    <property type="entry name" value="Bet_v_1"/>
    <property type="match status" value="1"/>
</dbReference>
<dbReference type="GO" id="GO:0006952">
    <property type="term" value="P:defense response"/>
    <property type="evidence" value="ECO:0007669"/>
    <property type="project" value="InterPro"/>
</dbReference>
<keyword evidence="5" id="KW-0106">Calcium</keyword>
<evidence type="ECO:0000256" key="2">
    <source>
        <dbReference type="ARBA" id="ARBA00022722"/>
    </source>
</evidence>
<dbReference type="AlphaFoldDB" id="A0AAN9IE66"/>
<evidence type="ECO:0000313" key="8">
    <source>
        <dbReference type="EMBL" id="KAK7273865.1"/>
    </source>
</evidence>
<evidence type="ECO:0000256" key="6">
    <source>
        <dbReference type="ARBA" id="ARBA00038242"/>
    </source>
</evidence>
<dbReference type="GO" id="GO:0016787">
    <property type="term" value="F:hydrolase activity"/>
    <property type="evidence" value="ECO:0007669"/>
    <property type="project" value="UniProtKB-KW"/>
</dbReference>
<dbReference type="Gene3D" id="3.30.530.20">
    <property type="match status" value="1"/>
</dbReference>
<dbReference type="GO" id="GO:0004518">
    <property type="term" value="F:nuclease activity"/>
    <property type="evidence" value="ECO:0007669"/>
    <property type="project" value="UniProtKB-KW"/>
</dbReference>
<evidence type="ECO:0000256" key="5">
    <source>
        <dbReference type="ARBA" id="ARBA00022837"/>
    </source>
</evidence>
<feature type="domain" description="Bet v I/Major latex protein" evidence="7">
    <location>
        <begin position="2"/>
        <end position="152"/>
    </location>
</feature>
<keyword evidence="9" id="KW-1185">Reference proteome</keyword>
<proteinExistence type="inferred from homology"/>
<protein>
    <recommendedName>
        <fullName evidence="7">Bet v I/Major latex protein domain-containing protein</fullName>
    </recommendedName>
</protein>
<evidence type="ECO:0000256" key="4">
    <source>
        <dbReference type="ARBA" id="ARBA00022801"/>
    </source>
</evidence>